<dbReference type="Proteomes" id="UP000663400">
    <property type="component" value="Chromosome"/>
</dbReference>
<comment type="catalytic activity">
    <reaction evidence="6">
        <text>2 a quinone + NADH + H(+) = 2 a 1,4-benzosemiquinone + NAD(+)</text>
        <dbReference type="Rhea" id="RHEA:65952"/>
        <dbReference type="ChEBI" id="CHEBI:15378"/>
        <dbReference type="ChEBI" id="CHEBI:57540"/>
        <dbReference type="ChEBI" id="CHEBI:57945"/>
        <dbReference type="ChEBI" id="CHEBI:132124"/>
        <dbReference type="ChEBI" id="CHEBI:134225"/>
    </reaction>
</comment>
<evidence type="ECO:0000256" key="3">
    <source>
        <dbReference type="ARBA" id="ARBA00023002"/>
    </source>
</evidence>
<comment type="function">
    <text evidence="6">Also exhibits azoreductase activity. Catalyzes the reductive cleavage of the azo bond in aromatic azo compounds to the corresponding amines.</text>
</comment>
<dbReference type="InterPro" id="IPR023048">
    <property type="entry name" value="NADH:quinone_OxRdtase_FMN_depd"/>
</dbReference>
<dbReference type="PANTHER" id="PTHR43741:SF4">
    <property type="entry name" value="FMN-DEPENDENT NADH:QUINONE OXIDOREDUCTASE"/>
    <property type="match status" value="1"/>
</dbReference>
<comment type="catalytic activity">
    <reaction evidence="5">
        <text>N,N-dimethyl-1,4-phenylenediamine + anthranilate + 2 NAD(+) = 2-(4-dimethylaminophenyl)diazenylbenzoate + 2 NADH + 2 H(+)</text>
        <dbReference type="Rhea" id="RHEA:55872"/>
        <dbReference type="ChEBI" id="CHEBI:15378"/>
        <dbReference type="ChEBI" id="CHEBI:15783"/>
        <dbReference type="ChEBI" id="CHEBI:16567"/>
        <dbReference type="ChEBI" id="CHEBI:57540"/>
        <dbReference type="ChEBI" id="CHEBI:57945"/>
        <dbReference type="ChEBI" id="CHEBI:71579"/>
        <dbReference type="EC" id="1.7.1.17"/>
    </reaction>
    <physiologicalReaction direction="right-to-left" evidence="5">
        <dbReference type="Rhea" id="RHEA:55874"/>
    </physiologicalReaction>
</comment>
<comment type="caution">
    <text evidence="6">Lacks conserved residue(s) required for the propagation of feature annotation.</text>
</comment>
<dbReference type="EMBL" id="CP071517">
    <property type="protein sequence ID" value="QSX75304.1"/>
    <property type="molecule type" value="Genomic_DNA"/>
</dbReference>
<evidence type="ECO:0000313" key="9">
    <source>
        <dbReference type="Proteomes" id="UP000663400"/>
    </source>
</evidence>
<comment type="function">
    <text evidence="6">Quinone reductase that provides resistance to thiol-specific stress caused by electrophilic quinones.</text>
</comment>
<organism evidence="8 9">
    <name type="scientific">Lysobacter arenosi</name>
    <dbReference type="NCBI Taxonomy" id="2795387"/>
    <lineage>
        <taxon>Bacteria</taxon>
        <taxon>Pseudomonadati</taxon>
        <taxon>Pseudomonadota</taxon>
        <taxon>Gammaproteobacteria</taxon>
        <taxon>Lysobacterales</taxon>
        <taxon>Lysobacteraceae</taxon>
        <taxon>Lysobacter</taxon>
    </lineage>
</organism>
<dbReference type="PANTHER" id="PTHR43741">
    <property type="entry name" value="FMN-DEPENDENT NADH-AZOREDUCTASE 1"/>
    <property type="match status" value="1"/>
</dbReference>
<comment type="subunit">
    <text evidence="6">Homodimer.</text>
</comment>
<keyword evidence="2 6" id="KW-0288">FMN</keyword>
<evidence type="ECO:0000256" key="5">
    <source>
        <dbReference type="ARBA" id="ARBA00048542"/>
    </source>
</evidence>
<keyword evidence="4 6" id="KW-0520">NAD</keyword>
<proteinExistence type="inferred from homology"/>
<feature type="binding site" evidence="6">
    <location>
        <begin position="16"/>
        <end position="18"/>
    </location>
    <ligand>
        <name>FMN</name>
        <dbReference type="ChEBI" id="CHEBI:58210"/>
    </ligand>
</feature>
<comment type="cofactor">
    <cofactor evidence="6">
        <name>FMN</name>
        <dbReference type="ChEBI" id="CHEBI:58210"/>
    </cofactor>
    <text evidence="6">Binds 1 FMN per subunit.</text>
</comment>
<dbReference type="InterPro" id="IPR029039">
    <property type="entry name" value="Flavoprotein-like_sf"/>
</dbReference>
<evidence type="ECO:0000313" key="8">
    <source>
        <dbReference type="EMBL" id="QSX75304.1"/>
    </source>
</evidence>
<accession>A0ABX7RD31</accession>
<reference evidence="8 9" key="1">
    <citation type="submission" date="2021-02" db="EMBL/GenBank/DDBJ databases">
        <title>Lysobacter arenosi sp. nov., isolated from soil of gangwondo yeongwol, south Korea.</title>
        <authorList>
            <person name="Kim K.R."/>
            <person name="Kim K.H."/>
            <person name="Jeon C.O."/>
        </authorList>
    </citation>
    <scope>NUCLEOTIDE SEQUENCE [LARGE SCALE GENOMIC DNA]</scope>
    <source>
        <strain evidence="8 9">R7</strain>
    </source>
</reference>
<evidence type="ECO:0000256" key="6">
    <source>
        <dbReference type="HAMAP-Rule" id="MF_01216"/>
    </source>
</evidence>
<protein>
    <recommendedName>
        <fullName evidence="6">FMN dependent NADH:quinone oxidoreductase</fullName>
        <ecNumber evidence="6">1.6.5.-</ecNumber>
    </recommendedName>
    <alternativeName>
        <fullName evidence="6">Azo-dye reductase</fullName>
    </alternativeName>
    <alternativeName>
        <fullName evidence="6">FMN-dependent NADH-azo compound oxidoreductase</fullName>
    </alternativeName>
    <alternativeName>
        <fullName evidence="6">FMN-dependent NADH-azoreductase</fullName>
        <ecNumber evidence="6">1.7.1.17</ecNumber>
    </alternativeName>
</protein>
<sequence>MKKILHITCSPRGTASESERLSRRIVDRLLQSERLAMVVRRHLGDGSLAHVDRDYATSQSSSHDVSRDGSMAQSETLIRELEEADYVVIGTPMHNLAVPSVLKAWIDHIVRARRTFEISAAGKIGLLHDRPVFIAVASGGWFAGERARQPDFLTPYLRAILATIGLHDVTFFAVQGTSAAPERVAETRESTERELQAHFAGVDVTGLIA</sequence>
<dbReference type="Pfam" id="PF02525">
    <property type="entry name" value="Flavodoxin_2"/>
    <property type="match status" value="1"/>
</dbReference>
<feature type="domain" description="Flavodoxin-like fold" evidence="7">
    <location>
        <begin position="2"/>
        <end position="198"/>
    </location>
</feature>
<dbReference type="InterPro" id="IPR003680">
    <property type="entry name" value="Flavodoxin_fold"/>
</dbReference>
<dbReference type="InterPro" id="IPR050104">
    <property type="entry name" value="FMN-dep_NADH:Q_OxRdtase_AzoR1"/>
</dbReference>
<keyword evidence="3 6" id="KW-0560">Oxidoreductase</keyword>
<evidence type="ECO:0000256" key="4">
    <source>
        <dbReference type="ARBA" id="ARBA00023027"/>
    </source>
</evidence>
<dbReference type="EC" id="1.7.1.17" evidence="6"/>
<dbReference type="RefSeq" id="WP_200604549.1">
    <property type="nucleotide sequence ID" value="NZ_CP071517.1"/>
</dbReference>
<dbReference type="HAMAP" id="MF_01216">
    <property type="entry name" value="Azoreductase_type1"/>
    <property type="match status" value="1"/>
</dbReference>
<comment type="similarity">
    <text evidence="6">Belongs to the azoreductase type 1 family.</text>
</comment>
<keyword evidence="9" id="KW-1185">Reference proteome</keyword>
<feature type="binding site" evidence="6">
    <location>
        <position position="10"/>
    </location>
    <ligand>
        <name>FMN</name>
        <dbReference type="ChEBI" id="CHEBI:58210"/>
    </ligand>
</feature>
<dbReference type="SUPFAM" id="SSF52218">
    <property type="entry name" value="Flavoproteins"/>
    <property type="match status" value="1"/>
</dbReference>
<name>A0ABX7RD31_9GAMM</name>
<dbReference type="EC" id="1.6.5.-" evidence="6"/>
<evidence type="ECO:0000256" key="2">
    <source>
        <dbReference type="ARBA" id="ARBA00022643"/>
    </source>
</evidence>
<evidence type="ECO:0000259" key="7">
    <source>
        <dbReference type="Pfam" id="PF02525"/>
    </source>
</evidence>
<dbReference type="Gene3D" id="3.40.50.360">
    <property type="match status" value="1"/>
</dbReference>
<keyword evidence="1 6" id="KW-0285">Flavoprotein</keyword>
<gene>
    <name evidence="6" type="primary">azoR</name>
    <name evidence="8" type="ORF">HIV01_001665</name>
</gene>
<evidence type="ECO:0000256" key="1">
    <source>
        <dbReference type="ARBA" id="ARBA00022630"/>
    </source>
</evidence>